<dbReference type="InterPro" id="IPR001789">
    <property type="entry name" value="Sig_transdc_resp-reg_receiver"/>
</dbReference>
<evidence type="ECO:0000313" key="4">
    <source>
        <dbReference type="Proteomes" id="UP000002432"/>
    </source>
</evidence>
<dbReference type="Gene3D" id="3.40.50.2300">
    <property type="match status" value="1"/>
</dbReference>
<dbReference type="EMBL" id="CP000360">
    <property type="protein sequence ID" value="ABF42209.1"/>
    <property type="molecule type" value="Genomic_DNA"/>
</dbReference>
<organism evidence="3 4">
    <name type="scientific">Koribacter versatilis (strain Ellin345)</name>
    <dbReference type="NCBI Taxonomy" id="204669"/>
    <lineage>
        <taxon>Bacteria</taxon>
        <taxon>Pseudomonadati</taxon>
        <taxon>Acidobacteriota</taxon>
        <taxon>Terriglobia</taxon>
        <taxon>Terriglobales</taxon>
        <taxon>Candidatus Korobacteraceae</taxon>
        <taxon>Candidatus Korobacter</taxon>
    </lineage>
</organism>
<evidence type="ECO:0000259" key="2">
    <source>
        <dbReference type="PROSITE" id="PS50110"/>
    </source>
</evidence>
<dbReference type="SMART" id="SM00448">
    <property type="entry name" value="REC"/>
    <property type="match status" value="1"/>
</dbReference>
<dbReference type="PROSITE" id="PS50110">
    <property type="entry name" value="RESPONSE_REGULATORY"/>
    <property type="match status" value="1"/>
</dbReference>
<gene>
    <name evidence="3" type="ordered locus">Acid345_3208</name>
</gene>
<dbReference type="SUPFAM" id="SSF52172">
    <property type="entry name" value="CheY-like"/>
    <property type="match status" value="1"/>
</dbReference>
<sequence length="146" mass="16141">MESALKPEVTMQRVVMIAEDSQSVHTVRAVLANPECEVLVADNVPAGLELLRKPYVACLIVDCGVPELTREMRHLLQYSAEIAGIPVLWITPYGAREPLAQELGLSRLNLLPKPFTPLQLLERVQQSIWIGPYVPGKAPMQTANAF</sequence>
<dbReference type="STRING" id="204669.Acid345_3208"/>
<reference evidence="3 4" key="1">
    <citation type="journal article" date="2009" name="Appl. Environ. Microbiol.">
        <title>Three genomes from the phylum Acidobacteria provide insight into the lifestyles of these microorganisms in soils.</title>
        <authorList>
            <person name="Ward N.L."/>
            <person name="Challacombe J.F."/>
            <person name="Janssen P.H."/>
            <person name="Henrissat B."/>
            <person name="Coutinho P.M."/>
            <person name="Wu M."/>
            <person name="Xie G."/>
            <person name="Haft D.H."/>
            <person name="Sait M."/>
            <person name="Badger J."/>
            <person name="Barabote R.D."/>
            <person name="Bradley B."/>
            <person name="Brettin T.S."/>
            <person name="Brinkac L.M."/>
            <person name="Bruce D."/>
            <person name="Creasy T."/>
            <person name="Daugherty S.C."/>
            <person name="Davidsen T.M."/>
            <person name="DeBoy R.T."/>
            <person name="Detter J.C."/>
            <person name="Dodson R.J."/>
            <person name="Durkin A.S."/>
            <person name="Ganapathy A."/>
            <person name="Gwinn-Giglio M."/>
            <person name="Han C.S."/>
            <person name="Khouri H."/>
            <person name="Kiss H."/>
            <person name="Kothari S.P."/>
            <person name="Madupu R."/>
            <person name="Nelson K.E."/>
            <person name="Nelson W.C."/>
            <person name="Paulsen I."/>
            <person name="Penn K."/>
            <person name="Ren Q."/>
            <person name="Rosovitz M.J."/>
            <person name="Selengut J.D."/>
            <person name="Shrivastava S."/>
            <person name="Sullivan S.A."/>
            <person name="Tapia R."/>
            <person name="Thompson L.S."/>
            <person name="Watkins K.L."/>
            <person name="Yang Q."/>
            <person name="Yu C."/>
            <person name="Zafar N."/>
            <person name="Zhou L."/>
            <person name="Kuske C.R."/>
        </authorList>
    </citation>
    <scope>NUCLEOTIDE SEQUENCE [LARGE SCALE GENOMIC DNA]</scope>
    <source>
        <strain evidence="3 4">Ellin345</strain>
    </source>
</reference>
<dbReference type="GO" id="GO:0000160">
    <property type="term" value="P:phosphorelay signal transduction system"/>
    <property type="evidence" value="ECO:0007669"/>
    <property type="project" value="InterPro"/>
</dbReference>
<keyword evidence="4" id="KW-1185">Reference proteome</keyword>
<dbReference type="InterPro" id="IPR011006">
    <property type="entry name" value="CheY-like_superfamily"/>
</dbReference>
<dbReference type="AlphaFoldDB" id="Q1ILP1"/>
<name>Q1ILP1_KORVE</name>
<proteinExistence type="predicted"/>
<feature type="domain" description="Response regulatory" evidence="2">
    <location>
        <begin position="13"/>
        <end position="128"/>
    </location>
</feature>
<evidence type="ECO:0000256" key="1">
    <source>
        <dbReference type="PROSITE-ProRule" id="PRU00169"/>
    </source>
</evidence>
<dbReference type="KEGG" id="aba:Acid345_3208"/>
<accession>Q1ILP1</accession>
<keyword evidence="1" id="KW-0597">Phosphoprotein</keyword>
<dbReference type="RefSeq" id="WP_011524008.1">
    <property type="nucleotide sequence ID" value="NC_008009.1"/>
</dbReference>
<dbReference type="HOGENOM" id="CLU_1774978_0_0_0"/>
<evidence type="ECO:0000313" key="3">
    <source>
        <dbReference type="EMBL" id="ABF42209.1"/>
    </source>
</evidence>
<dbReference type="eggNOG" id="COG0784">
    <property type="taxonomic scope" value="Bacteria"/>
</dbReference>
<protein>
    <submittedName>
        <fullName evidence="3">Response regulator receiver protein</fullName>
    </submittedName>
</protein>
<feature type="modified residue" description="4-aspartylphosphate" evidence="1">
    <location>
        <position position="62"/>
    </location>
</feature>
<dbReference type="EnsemblBacteria" id="ABF42209">
    <property type="protein sequence ID" value="ABF42209"/>
    <property type="gene ID" value="Acid345_3208"/>
</dbReference>
<dbReference type="Proteomes" id="UP000002432">
    <property type="component" value="Chromosome"/>
</dbReference>